<protein>
    <submittedName>
        <fullName evidence="2">Uncharacterized protein</fullName>
    </submittedName>
</protein>
<evidence type="ECO:0000256" key="1">
    <source>
        <dbReference type="SAM" id="MobiDB-lite"/>
    </source>
</evidence>
<gene>
    <name evidence="2" type="ORF">E2C01_000690</name>
</gene>
<reference evidence="2 3" key="1">
    <citation type="submission" date="2019-05" db="EMBL/GenBank/DDBJ databases">
        <title>Another draft genome of Portunus trituberculatus and its Hox gene families provides insights of decapod evolution.</title>
        <authorList>
            <person name="Jeong J.-H."/>
            <person name="Song I."/>
            <person name="Kim S."/>
            <person name="Choi T."/>
            <person name="Kim D."/>
            <person name="Ryu S."/>
            <person name="Kim W."/>
        </authorList>
    </citation>
    <scope>NUCLEOTIDE SEQUENCE [LARGE SCALE GENOMIC DNA]</scope>
    <source>
        <tissue evidence="2">Muscle</tissue>
    </source>
</reference>
<evidence type="ECO:0000313" key="3">
    <source>
        <dbReference type="Proteomes" id="UP000324222"/>
    </source>
</evidence>
<organism evidence="2 3">
    <name type="scientific">Portunus trituberculatus</name>
    <name type="common">Swimming crab</name>
    <name type="synonym">Neptunus trituberculatus</name>
    <dbReference type="NCBI Taxonomy" id="210409"/>
    <lineage>
        <taxon>Eukaryota</taxon>
        <taxon>Metazoa</taxon>
        <taxon>Ecdysozoa</taxon>
        <taxon>Arthropoda</taxon>
        <taxon>Crustacea</taxon>
        <taxon>Multicrustacea</taxon>
        <taxon>Malacostraca</taxon>
        <taxon>Eumalacostraca</taxon>
        <taxon>Eucarida</taxon>
        <taxon>Decapoda</taxon>
        <taxon>Pleocyemata</taxon>
        <taxon>Brachyura</taxon>
        <taxon>Eubrachyura</taxon>
        <taxon>Portunoidea</taxon>
        <taxon>Portunidae</taxon>
        <taxon>Portuninae</taxon>
        <taxon>Portunus</taxon>
    </lineage>
</organism>
<comment type="caution">
    <text evidence="2">The sequence shown here is derived from an EMBL/GenBank/DDBJ whole genome shotgun (WGS) entry which is preliminary data.</text>
</comment>
<sequence length="95" mass="10724">MIYTTLRPVYGSTPLQALRANMEVSRAKYYYPSMPNYPLGSTHLSCLCSNLWIEGSMELMSQPEQSGSRIRPTSYSCSNQTTQQPKIPSPPRYPS</sequence>
<feature type="compositionally biased region" description="Polar residues" evidence="1">
    <location>
        <begin position="62"/>
        <end position="86"/>
    </location>
</feature>
<name>A0A5B7CFQ5_PORTR</name>
<dbReference type="EMBL" id="VSRR010000018">
    <property type="protein sequence ID" value="MPC08115.1"/>
    <property type="molecule type" value="Genomic_DNA"/>
</dbReference>
<dbReference type="Proteomes" id="UP000324222">
    <property type="component" value="Unassembled WGS sequence"/>
</dbReference>
<keyword evidence="3" id="KW-1185">Reference proteome</keyword>
<accession>A0A5B7CFQ5</accession>
<evidence type="ECO:0000313" key="2">
    <source>
        <dbReference type="EMBL" id="MPC08115.1"/>
    </source>
</evidence>
<feature type="region of interest" description="Disordered" evidence="1">
    <location>
        <begin position="62"/>
        <end position="95"/>
    </location>
</feature>
<dbReference type="AlphaFoldDB" id="A0A5B7CFQ5"/>
<proteinExistence type="predicted"/>